<proteinExistence type="predicted"/>
<feature type="compositionally biased region" description="Pro residues" evidence="1">
    <location>
        <begin position="127"/>
        <end position="156"/>
    </location>
</feature>
<comment type="caution">
    <text evidence="3">The sequence shown here is derived from an EMBL/GenBank/DDBJ whole genome shotgun (WGS) entry which is preliminary data.</text>
</comment>
<evidence type="ECO:0000313" key="4">
    <source>
        <dbReference type="Proteomes" id="UP001515480"/>
    </source>
</evidence>
<feature type="region of interest" description="Disordered" evidence="1">
    <location>
        <begin position="97"/>
        <end position="163"/>
    </location>
</feature>
<evidence type="ECO:0000256" key="1">
    <source>
        <dbReference type="SAM" id="MobiDB-lite"/>
    </source>
</evidence>
<reference evidence="3 4" key="1">
    <citation type="journal article" date="2024" name="Science">
        <title>Giant polyketide synthase enzymes in the biosynthesis of giant marine polyether toxins.</title>
        <authorList>
            <person name="Fallon T.R."/>
            <person name="Shende V.V."/>
            <person name="Wierzbicki I.H."/>
            <person name="Pendleton A.L."/>
            <person name="Watervoot N.F."/>
            <person name="Auber R.P."/>
            <person name="Gonzalez D.J."/>
            <person name="Wisecaver J.H."/>
            <person name="Moore B.S."/>
        </authorList>
    </citation>
    <scope>NUCLEOTIDE SEQUENCE [LARGE SCALE GENOMIC DNA]</scope>
    <source>
        <strain evidence="3 4">12B1</strain>
    </source>
</reference>
<evidence type="ECO:0008006" key="5">
    <source>
        <dbReference type="Google" id="ProtNLM"/>
    </source>
</evidence>
<evidence type="ECO:0000313" key="3">
    <source>
        <dbReference type="EMBL" id="KAL1503249.1"/>
    </source>
</evidence>
<feature type="compositionally biased region" description="Low complexity" evidence="1">
    <location>
        <begin position="97"/>
        <end position="126"/>
    </location>
</feature>
<organism evidence="3 4">
    <name type="scientific">Prymnesium parvum</name>
    <name type="common">Toxic golden alga</name>
    <dbReference type="NCBI Taxonomy" id="97485"/>
    <lineage>
        <taxon>Eukaryota</taxon>
        <taxon>Haptista</taxon>
        <taxon>Haptophyta</taxon>
        <taxon>Prymnesiophyceae</taxon>
        <taxon>Prymnesiales</taxon>
        <taxon>Prymnesiaceae</taxon>
        <taxon>Prymnesium</taxon>
    </lineage>
</organism>
<gene>
    <name evidence="3" type="ORF">AB1Y20_011305</name>
</gene>
<keyword evidence="2" id="KW-1133">Transmembrane helix</keyword>
<protein>
    <recommendedName>
        <fullName evidence="5">ADP-ribosyl cyclase/cyclic ADP-ribose hydrolase</fullName>
    </recommendedName>
</protein>
<keyword evidence="2" id="KW-0472">Membrane</keyword>
<keyword evidence="4" id="KW-1185">Reference proteome</keyword>
<feature type="transmembrane region" description="Helical" evidence="2">
    <location>
        <begin position="44"/>
        <end position="70"/>
    </location>
</feature>
<dbReference type="AlphaFoldDB" id="A0AB34IP65"/>
<evidence type="ECO:0000256" key="2">
    <source>
        <dbReference type="SAM" id="Phobius"/>
    </source>
</evidence>
<sequence>MLALPAHDEEEDTETHTAQCSHWDARRLQLSSTLISIATALPRALAFGLAAAVGMMLFVLVSALGLLLLLKANYTPVVPYMASPSRATHSEHEWLTPHAAPTPSLLTPTPQLLHPPAVPHPSSGPALPSPHSPPPTAPSPVSPSPAPYPPSPPPPATSYLTPDTCNRLFRDSSHLFLRMWGIQEREQNYPGGRKCTDVWRDNPHAERTPCAACHRGDAFFDETWRGVHCATDWYQGDDGTHGDFGAAVDAPALLGLDDDIEAYCQRKEFAWPDCDATGVNIFRLVAGLPYNTCRNFEWQICAAKGMLGRQKSRKIRFATAPKAMRLDGTPPLWQCSGFTNNFCSHDDGFANDDIFFLEVCVYSMVCVNSAELFELNVGEDFLCALSEAKYRELQKILQAGPTSSGLSDDDDDWG</sequence>
<dbReference type="Proteomes" id="UP001515480">
    <property type="component" value="Unassembled WGS sequence"/>
</dbReference>
<accession>A0AB34IP65</accession>
<name>A0AB34IP65_PRYPA</name>
<keyword evidence="2" id="KW-0812">Transmembrane</keyword>
<dbReference type="EMBL" id="JBGBPQ010000022">
    <property type="protein sequence ID" value="KAL1503249.1"/>
    <property type="molecule type" value="Genomic_DNA"/>
</dbReference>